<comment type="caution">
    <text evidence="2">The sequence shown here is derived from an EMBL/GenBank/DDBJ whole genome shotgun (WGS) entry which is preliminary data.</text>
</comment>
<name>A0ABS5L7V0_9ACTN</name>
<gene>
    <name evidence="2" type="ORF">KGQ19_46405</name>
</gene>
<evidence type="ECO:0000313" key="3">
    <source>
        <dbReference type="Proteomes" id="UP000730482"/>
    </source>
</evidence>
<feature type="chain" id="PRO_5047251806" description="M6 family metalloprotease domain protein" evidence="1">
    <location>
        <begin position="41"/>
        <end position="410"/>
    </location>
</feature>
<dbReference type="PANTHER" id="PTHR41775">
    <property type="entry name" value="SECRETED PROTEIN-RELATED"/>
    <property type="match status" value="1"/>
</dbReference>
<sequence>MPTLPRRSRSRRAVHRAGLACAVALVSALVPLLAGGPVQADPIPASHRDPSAQCALPNPTGWTDEGHATDYTTQFQQPQGTKKAAMLFVDFPDAPAMDSTDDYYNFLAPAHGLMTQFSAGAVDLQITPVKHWLHMPQDSTTYGFVRGITWPQQALYVKQAGELAAQYVDLSKFDMVYIVPPKNATAITFSPAYVFDPKQPNLVVNGKEMRWGVTLGQDMYVWGPKVLVHETGHTFGLPDLYSFTDQDAHHWVGGFDVMGNIIGDAPHHFGWEDWKIGWLADSQVACLNEPGSLSVRLKEVESLGGTKIAVVRTGPTTAYVAESRKPYGVDKGICKSGVVVYAVDSSIASGDGPIRVQNSSPDAPTTSACGEAVDWGAYEPGQTFEDDTDGVTIKVDASSSSGDVVTVTKS</sequence>
<evidence type="ECO:0000313" key="2">
    <source>
        <dbReference type="EMBL" id="MBS2554312.1"/>
    </source>
</evidence>
<keyword evidence="1" id="KW-0732">Signal</keyword>
<dbReference type="Proteomes" id="UP000730482">
    <property type="component" value="Unassembled WGS sequence"/>
</dbReference>
<keyword evidence="3" id="KW-1185">Reference proteome</keyword>
<accession>A0ABS5L7V0</accession>
<dbReference type="RefSeq" id="WP_212021651.1">
    <property type="nucleotide sequence ID" value="NZ_JAAFYZ010000352.1"/>
</dbReference>
<dbReference type="EMBL" id="JAAFYZ010000352">
    <property type="protein sequence ID" value="MBS2554312.1"/>
    <property type="molecule type" value="Genomic_DNA"/>
</dbReference>
<organism evidence="2 3">
    <name type="scientific">Catenulispora pinistramenti</name>
    <dbReference type="NCBI Taxonomy" id="2705254"/>
    <lineage>
        <taxon>Bacteria</taxon>
        <taxon>Bacillati</taxon>
        <taxon>Actinomycetota</taxon>
        <taxon>Actinomycetes</taxon>
        <taxon>Catenulisporales</taxon>
        <taxon>Catenulisporaceae</taxon>
        <taxon>Catenulispora</taxon>
    </lineage>
</organism>
<feature type="signal peptide" evidence="1">
    <location>
        <begin position="1"/>
        <end position="40"/>
    </location>
</feature>
<proteinExistence type="predicted"/>
<evidence type="ECO:0008006" key="4">
    <source>
        <dbReference type="Google" id="ProtNLM"/>
    </source>
</evidence>
<evidence type="ECO:0000256" key="1">
    <source>
        <dbReference type="SAM" id="SignalP"/>
    </source>
</evidence>
<dbReference type="PANTHER" id="PTHR41775:SF1">
    <property type="entry name" value="PEPTIDASE M6-LIKE DOMAIN-CONTAINING PROTEIN"/>
    <property type="match status" value="1"/>
</dbReference>
<protein>
    <recommendedName>
        <fullName evidence="4">M6 family metalloprotease domain protein</fullName>
    </recommendedName>
</protein>
<reference evidence="2 3" key="1">
    <citation type="submission" date="2020-02" db="EMBL/GenBank/DDBJ databases">
        <title>Acidophilic actinobacteria isolated from forest soil.</title>
        <authorList>
            <person name="Golinska P."/>
        </authorList>
    </citation>
    <scope>NUCLEOTIDE SEQUENCE [LARGE SCALE GENOMIC DNA]</scope>
    <source>
        <strain evidence="2 3">NL8</strain>
    </source>
</reference>